<protein>
    <submittedName>
        <fullName evidence="2">Uncharacterized protein</fullName>
    </submittedName>
</protein>
<gene>
    <name evidence="2" type="ORF">DEO72_LG1g2015</name>
</gene>
<dbReference type="AlphaFoldDB" id="A0A4D6KPF4"/>
<sequence>MGQAKNFSPPAHDSPARQARWPKRTSLRPVPLTKTHKHVPYFFYYPSSLTTARAPHHQKPQLCDSSSFLILIFAPHTQTRFSSTHSPLATTKDAGHHVAASHTFFSSTVSHGVAARSEKTAPCTENAEPPSDTTIGGRFRPPRPPPTQDDPFCES</sequence>
<proteinExistence type="predicted"/>
<accession>A0A4D6KPF4</accession>
<feature type="region of interest" description="Disordered" evidence="1">
    <location>
        <begin position="116"/>
        <end position="155"/>
    </location>
</feature>
<dbReference type="Proteomes" id="UP000501690">
    <property type="component" value="Linkage Group LG1"/>
</dbReference>
<reference evidence="2 3" key="1">
    <citation type="submission" date="2019-04" db="EMBL/GenBank/DDBJ databases">
        <title>An improved genome assembly and genetic linkage map for asparagus bean, Vigna unguiculata ssp. sesquipedialis.</title>
        <authorList>
            <person name="Xia Q."/>
            <person name="Zhang R."/>
            <person name="Dong Y."/>
        </authorList>
    </citation>
    <scope>NUCLEOTIDE SEQUENCE [LARGE SCALE GENOMIC DNA]</scope>
    <source>
        <tissue evidence="2">Leaf</tissue>
    </source>
</reference>
<keyword evidence="3" id="KW-1185">Reference proteome</keyword>
<evidence type="ECO:0000313" key="2">
    <source>
        <dbReference type="EMBL" id="QCD78383.1"/>
    </source>
</evidence>
<dbReference type="EMBL" id="CP039345">
    <property type="protein sequence ID" value="QCD78383.1"/>
    <property type="molecule type" value="Genomic_DNA"/>
</dbReference>
<evidence type="ECO:0000313" key="3">
    <source>
        <dbReference type="Proteomes" id="UP000501690"/>
    </source>
</evidence>
<organism evidence="2 3">
    <name type="scientific">Vigna unguiculata</name>
    <name type="common">Cowpea</name>
    <dbReference type="NCBI Taxonomy" id="3917"/>
    <lineage>
        <taxon>Eukaryota</taxon>
        <taxon>Viridiplantae</taxon>
        <taxon>Streptophyta</taxon>
        <taxon>Embryophyta</taxon>
        <taxon>Tracheophyta</taxon>
        <taxon>Spermatophyta</taxon>
        <taxon>Magnoliopsida</taxon>
        <taxon>eudicotyledons</taxon>
        <taxon>Gunneridae</taxon>
        <taxon>Pentapetalae</taxon>
        <taxon>rosids</taxon>
        <taxon>fabids</taxon>
        <taxon>Fabales</taxon>
        <taxon>Fabaceae</taxon>
        <taxon>Papilionoideae</taxon>
        <taxon>50 kb inversion clade</taxon>
        <taxon>NPAAA clade</taxon>
        <taxon>indigoferoid/millettioid clade</taxon>
        <taxon>Phaseoleae</taxon>
        <taxon>Vigna</taxon>
    </lineage>
</organism>
<feature type="region of interest" description="Disordered" evidence="1">
    <location>
        <begin position="1"/>
        <end position="30"/>
    </location>
</feature>
<name>A0A4D6KPF4_VIGUN</name>
<evidence type="ECO:0000256" key="1">
    <source>
        <dbReference type="SAM" id="MobiDB-lite"/>
    </source>
</evidence>